<organism evidence="2">
    <name type="scientific">Arion vulgaris</name>
    <dbReference type="NCBI Taxonomy" id="1028688"/>
    <lineage>
        <taxon>Eukaryota</taxon>
        <taxon>Metazoa</taxon>
        <taxon>Spiralia</taxon>
        <taxon>Lophotrochozoa</taxon>
        <taxon>Mollusca</taxon>
        <taxon>Gastropoda</taxon>
        <taxon>Heterobranchia</taxon>
        <taxon>Euthyneura</taxon>
        <taxon>Panpulmonata</taxon>
        <taxon>Eupulmonata</taxon>
        <taxon>Stylommatophora</taxon>
        <taxon>Helicina</taxon>
        <taxon>Arionoidea</taxon>
        <taxon>Arionidae</taxon>
        <taxon>Arion</taxon>
    </lineage>
</organism>
<name>A0A0B6YLG7_9EUPU</name>
<reference evidence="2" key="1">
    <citation type="submission" date="2014-12" db="EMBL/GenBank/DDBJ databases">
        <title>Insight into the proteome of Arion vulgaris.</title>
        <authorList>
            <person name="Aradska J."/>
            <person name="Bulat T."/>
            <person name="Smidak R."/>
            <person name="Sarate P."/>
            <person name="Gangsoo J."/>
            <person name="Sialana F."/>
            <person name="Bilban M."/>
            <person name="Lubec G."/>
        </authorList>
    </citation>
    <scope>NUCLEOTIDE SEQUENCE</scope>
    <source>
        <tissue evidence="2">Skin</tissue>
    </source>
</reference>
<feature type="non-terminal residue" evidence="2">
    <location>
        <position position="1"/>
    </location>
</feature>
<protein>
    <submittedName>
        <fullName evidence="2">Uncharacterized protein</fullName>
    </submittedName>
</protein>
<gene>
    <name evidence="2" type="primary">ORF29092</name>
</gene>
<proteinExistence type="predicted"/>
<feature type="non-terminal residue" evidence="2">
    <location>
        <position position="99"/>
    </location>
</feature>
<feature type="compositionally biased region" description="Polar residues" evidence="1">
    <location>
        <begin position="10"/>
        <end position="21"/>
    </location>
</feature>
<evidence type="ECO:0000313" key="2">
    <source>
        <dbReference type="EMBL" id="CEK57017.1"/>
    </source>
</evidence>
<sequence length="99" mass="10908">EKDAYESAVDYTSDSTVSNTVSPSDEIDIPSSSAQEQLENPALDVEDEQEKPFASRSSVTSLRGLDELLKLIECHDFEGAQKVAYNLRDSQMFSNNCVA</sequence>
<evidence type="ECO:0000256" key="1">
    <source>
        <dbReference type="SAM" id="MobiDB-lite"/>
    </source>
</evidence>
<feature type="region of interest" description="Disordered" evidence="1">
    <location>
        <begin position="1"/>
        <end position="56"/>
    </location>
</feature>
<accession>A0A0B6YLG7</accession>
<dbReference type="EMBL" id="HACG01010152">
    <property type="protein sequence ID" value="CEK57017.1"/>
    <property type="molecule type" value="Transcribed_RNA"/>
</dbReference>
<dbReference type="AlphaFoldDB" id="A0A0B6YLG7"/>